<evidence type="ECO:0000313" key="3">
    <source>
        <dbReference type="Proteomes" id="UP001329825"/>
    </source>
</evidence>
<dbReference type="EMBL" id="CP141884">
    <property type="protein sequence ID" value="WRT66624.1"/>
    <property type="molecule type" value="Genomic_DNA"/>
</dbReference>
<dbReference type="SUPFAM" id="SSF51735">
    <property type="entry name" value="NAD(P)-binding Rossmann-fold domains"/>
    <property type="match status" value="1"/>
</dbReference>
<dbReference type="PANTHER" id="PTHR43544:SF32">
    <property type="entry name" value="CHAIN DEHYDROGENASE, PUTATIVE (AFU_ORTHOLOGUE AFUA_5G01530)-RELATED"/>
    <property type="match status" value="1"/>
</dbReference>
<dbReference type="InterPro" id="IPR002347">
    <property type="entry name" value="SDR_fam"/>
</dbReference>
<dbReference type="GeneID" id="87955714"/>
<gene>
    <name evidence="2" type="ORF">IL334_003583</name>
</gene>
<dbReference type="Proteomes" id="UP001329825">
    <property type="component" value="Chromosome 4"/>
</dbReference>
<dbReference type="PRINTS" id="PR00081">
    <property type="entry name" value="GDHRDH"/>
</dbReference>
<proteinExistence type="inferred from homology"/>
<keyword evidence="3" id="KW-1185">Reference proteome</keyword>
<evidence type="ECO:0000256" key="1">
    <source>
        <dbReference type="ARBA" id="ARBA00006484"/>
    </source>
</evidence>
<organism evidence="2 3">
    <name type="scientific">Kwoniella shivajii</name>
    <dbReference type="NCBI Taxonomy" id="564305"/>
    <lineage>
        <taxon>Eukaryota</taxon>
        <taxon>Fungi</taxon>
        <taxon>Dikarya</taxon>
        <taxon>Basidiomycota</taxon>
        <taxon>Agaricomycotina</taxon>
        <taxon>Tremellomycetes</taxon>
        <taxon>Tremellales</taxon>
        <taxon>Cryptococcaceae</taxon>
        <taxon>Kwoniella</taxon>
    </lineage>
</organism>
<dbReference type="Gene3D" id="3.40.50.720">
    <property type="entry name" value="NAD(P)-binding Rossmann-like Domain"/>
    <property type="match status" value="1"/>
</dbReference>
<comment type="similarity">
    <text evidence="1">Belongs to the short-chain dehydrogenases/reductases (SDR) family.</text>
</comment>
<dbReference type="InterPro" id="IPR051468">
    <property type="entry name" value="Fungal_SecMetab_SDRs"/>
</dbReference>
<evidence type="ECO:0008006" key="4">
    <source>
        <dbReference type="Google" id="ProtNLM"/>
    </source>
</evidence>
<evidence type="ECO:0000313" key="2">
    <source>
        <dbReference type="EMBL" id="WRT66624.1"/>
    </source>
</evidence>
<accession>A0ABZ1CXZ8</accession>
<name>A0ABZ1CXZ8_9TREE</name>
<protein>
    <recommendedName>
        <fullName evidence="4">Short-chain dehydrogenase</fullName>
    </recommendedName>
</protein>
<dbReference type="RefSeq" id="XP_062791364.1">
    <property type="nucleotide sequence ID" value="XM_062935313.1"/>
</dbReference>
<dbReference type="Pfam" id="PF00106">
    <property type="entry name" value="adh_short"/>
    <property type="match status" value="1"/>
</dbReference>
<sequence length="269" mass="29285">MTTSVLITGANSGIGYQTALSLLRSTKTTYKIFVGARSIEKASSAVVSLKDEAKDTKSDVSPLVVDLEDDESIKKAFEEVSGKIDKLDVLVNNAGINIDMQGLKEGLTDRQIFNKSWDVNVTGTQIITKTFVPLLIKSTNPRLIFLTTSMSSLTISEYPQPHFNQSPPAGWPKQNPDFWSYKSTKLGLVMIMRDWYKTLKNDNVKTWAINPGLVATNLGGDPDFLKAIGAGDPAVSGNLVISVIEGGRDNDVGKMLGAKEDIFGDIVPW</sequence>
<reference evidence="2 3" key="1">
    <citation type="submission" date="2024-01" db="EMBL/GenBank/DDBJ databases">
        <title>Comparative genomics of Cryptococcus and Kwoniella reveals pathogenesis evolution and contrasting modes of karyotype evolution via chromosome fusion or intercentromeric recombination.</title>
        <authorList>
            <person name="Coelho M.A."/>
            <person name="David-Palma M."/>
            <person name="Shea T."/>
            <person name="Bowers K."/>
            <person name="McGinley-Smith S."/>
            <person name="Mohammad A.W."/>
            <person name="Gnirke A."/>
            <person name="Yurkov A.M."/>
            <person name="Nowrousian M."/>
            <person name="Sun S."/>
            <person name="Cuomo C.A."/>
            <person name="Heitman J."/>
        </authorList>
    </citation>
    <scope>NUCLEOTIDE SEQUENCE [LARGE SCALE GENOMIC DNA]</scope>
    <source>
        <strain evidence="2">CBS 11374</strain>
    </source>
</reference>
<dbReference type="PANTHER" id="PTHR43544">
    <property type="entry name" value="SHORT-CHAIN DEHYDROGENASE/REDUCTASE"/>
    <property type="match status" value="1"/>
</dbReference>
<dbReference type="InterPro" id="IPR036291">
    <property type="entry name" value="NAD(P)-bd_dom_sf"/>
</dbReference>